<accession>A0A9N8J0B6</accession>
<dbReference type="AlphaFoldDB" id="A0A9N8J0B6"/>
<dbReference type="EMBL" id="CAIJDE010000034">
    <property type="protein sequence ID" value="CAC9973884.1"/>
    <property type="molecule type" value="Genomic_DNA"/>
</dbReference>
<dbReference type="Gene3D" id="3.40.50.300">
    <property type="entry name" value="P-loop containing nucleotide triphosphate hydrolases"/>
    <property type="match status" value="1"/>
</dbReference>
<reference evidence="3 4" key="1">
    <citation type="submission" date="2020-06" db="EMBL/GenBank/DDBJ databases">
        <authorList>
            <person name="Criscuolo A."/>
        </authorList>
    </citation>
    <scope>NUCLEOTIDE SEQUENCE [LARGE SCALE GENOMIC DNA]</scope>
    <source>
        <strain evidence="3">PXU-55</strain>
    </source>
</reference>
<dbReference type="RefSeq" id="WP_180857221.1">
    <property type="nucleotide sequence ID" value="NZ_CAIJDE010000034.1"/>
</dbReference>
<evidence type="ECO:0000313" key="4">
    <source>
        <dbReference type="Proteomes" id="UP000533639"/>
    </source>
</evidence>
<organism evidence="3 4">
    <name type="scientific">Flavobacterium panici</name>
    <dbReference type="NCBI Taxonomy" id="2654843"/>
    <lineage>
        <taxon>Bacteria</taxon>
        <taxon>Pseudomonadati</taxon>
        <taxon>Bacteroidota</taxon>
        <taxon>Flavobacteriia</taxon>
        <taxon>Flavobacteriales</taxon>
        <taxon>Flavobacteriaceae</taxon>
        <taxon>Flavobacterium</taxon>
    </lineage>
</organism>
<evidence type="ECO:0000259" key="2">
    <source>
        <dbReference type="Pfam" id="PF07728"/>
    </source>
</evidence>
<dbReference type="GO" id="GO:0005524">
    <property type="term" value="F:ATP binding"/>
    <property type="evidence" value="ECO:0007669"/>
    <property type="project" value="InterPro"/>
</dbReference>
<dbReference type="Proteomes" id="UP000533639">
    <property type="component" value="Unassembled WGS sequence"/>
</dbReference>
<dbReference type="PANTHER" id="PTHR37291">
    <property type="entry name" value="5-METHYLCYTOSINE-SPECIFIC RESTRICTION ENZYME B"/>
    <property type="match status" value="1"/>
</dbReference>
<evidence type="ECO:0000313" key="3">
    <source>
        <dbReference type="EMBL" id="CAC9973884.1"/>
    </source>
</evidence>
<dbReference type="InterPro" id="IPR011704">
    <property type="entry name" value="ATPase_dyneun-rel_AAA"/>
</dbReference>
<proteinExistence type="predicted"/>
<dbReference type="Pfam" id="PF07728">
    <property type="entry name" value="AAA_5"/>
    <property type="match status" value="1"/>
</dbReference>
<feature type="region of interest" description="Disordered" evidence="1">
    <location>
        <begin position="505"/>
        <end position="526"/>
    </location>
</feature>
<dbReference type="InterPro" id="IPR052934">
    <property type="entry name" value="Methyl-DNA_Rec/Restrict_Enz"/>
</dbReference>
<comment type="caution">
    <text evidence="3">The sequence shown here is derived from an EMBL/GenBank/DDBJ whole genome shotgun (WGS) entry which is preliminary data.</text>
</comment>
<sequence length="526" mass="61226">MILQDLNKLGQLAKAECLKYNNSEFILSEDFKREFSQILHGTTDRITYDRFTSTIITPKGLKIPFPNQWFFIASYFYDYLTALFKYKEIYNILQISKESTVEIKKTKEIPEDLLTIIDAYFQDDEDRAYFKLFLADYNWWYGSKTINRGDFFVSPVLNLANVVNESTSYIAGIAITFTKSHRLIELLNSSTPATVTRANLLQKIYYGAPGSGKSFKIETVLKQIPEEQKERITFHPDYDYVSFVGGYKPTSDKDGNITYSFVPEVFTKIYTNAWLNPHLDFYLAIEEINRGNCAEIFGDIFQILDRQSEYSISPSLDLKSYLQNVLPPTCKGISDGKIMLPENLNILASMNTSDQSLFPMDSAFKRRWNWEYVPINYEPINEDGSSNDSFNYIIKINNGYFSWIDFIKKVNARIKTNSNLGQDKCIGNYFIKADNKSEINFEEFINKVVFYLWIDVFKDEEDSIFEEIEKNTSYEDFFPLNQNGITKLLKLLDILKVEIIPIEDLTEEDEDEDEEDEEDEDENIES</sequence>
<dbReference type="InterPro" id="IPR027417">
    <property type="entry name" value="P-loop_NTPase"/>
</dbReference>
<keyword evidence="4" id="KW-1185">Reference proteome</keyword>
<dbReference type="GO" id="GO:0016887">
    <property type="term" value="F:ATP hydrolysis activity"/>
    <property type="evidence" value="ECO:0007669"/>
    <property type="project" value="InterPro"/>
</dbReference>
<evidence type="ECO:0000256" key="1">
    <source>
        <dbReference type="SAM" id="MobiDB-lite"/>
    </source>
</evidence>
<name>A0A9N8J0B6_9FLAO</name>
<gene>
    <name evidence="3" type="ORF">FLAPXU55_01573</name>
</gene>
<protein>
    <recommendedName>
        <fullName evidence="2">ATPase dynein-related AAA domain-containing protein</fullName>
    </recommendedName>
</protein>
<dbReference type="PANTHER" id="PTHR37291:SF1">
    <property type="entry name" value="TYPE IV METHYL-DIRECTED RESTRICTION ENZYME ECOKMCRB SUBUNIT"/>
    <property type="match status" value="1"/>
</dbReference>
<feature type="domain" description="ATPase dynein-related AAA" evidence="2">
    <location>
        <begin position="206"/>
        <end position="367"/>
    </location>
</feature>